<feature type="region of interest" description="Disordered" evidence="2">
    <location>
        <begin position="447"/>
        <end position="475"/>
    </location>
</feature>
<feature type="coiled-coil region" evidence="1">
    <location>
        <begin position="48"/>
        <end position="82"/>
    </location>
</feature>
<evidence type="ECO:0000313" key="3">
    <source>
        <dbReference type="EMBL" id="PHH60539.1"/>
    </source>
</evidence>
<evidence type="ECO:0000256" key="2">
    <source>
        <dbReference type="SAM" id="MobiDB-lite"/>
    </source>
</evidence>
<sequence length="475" mass="53363">MAPLQTASPERVNQRRDGSVLDKISQFNSLSVAMQSRQLERKTADAALKRAMMGREEAEAEMRRLREETTRLQNAVDEGRERERRVGQRLESVMESYGRSKETYSHTQALWEKEIRRARKENFKTQSTIVKLQEELKMARSEVKVRDQTIERQAQGMQAREKEASTAQCELAGLQQQLDEALERIKVVQDECEAYKTAVDKQEAKDEAKDEASPNCSIAMDIASSDLDMEQLATHVLWARQRADRAQEMVEFVQAECQMHCCPCSKSTPGQKRRRESLETPCDAQVQVVKSRKEPRRSTIFLPQQGIFRTLLQEQEAPQTHARTPSLEPPAFALASQKRTSLQSLLNAPHGGALPTAPLPTMPDAVDEPPLPQSPQMRPHTSATLYTVTTTVPLRSHAHPADSSFADKLRTPSANSAVSFDLHNPALTPTMTRDEALAKIRERRGRVRSAQAAATPAKAVRGCNRREVSAPALRR</sequence>
<feature type="coiled-coil region" evidence="1">
    <location>
        <begin position="115"/>
        <end position="205"/>
    </location>
</feature>
<reference evidence="3 4" key="1">
    <citation type="submission" date="2017-06" db="EMBL/GenBank/DDBJ databases">
        <title>Ant-infecting Ophiocordyceps genomes reveal a high diversity of potential behavioral manipulation genes and a possible major role for enterotoxins.</title>
        <authorList>
            <person name="De Bekker C."/>
            <person name="Evans H.C."/>
            <person name="Brachmann A."/>
            <person name="Hughes D.P."/>
        </authorList>
    </citation>
    <scope>NUCLEOTIDE SEQUENCE [LARGE SCALE GENOMIC DNA]</scope>
    <source>
        <strain evidence="3 4">Map64</strain>
    </source>
</reference>
<evidence type="ECO:0000313" key="4">
    <source>
        <dbReference type="Proteomes" id="UP000226192"/>
    </source>
</evidence>
<keyword evidence="4" id="KW-1185">Reference proteome</keyword>
<organism evidence="3 4">
    <name type="scientific">Ophiocordyceps australis</name>
    <dbReference type="NCBI Taxonomy" id="1399860"/>
    <lineage>
        <taxon>Eukaryota</taxon>
        <taxon>Fungi</taxon>
        <taxon>Dikarya</taxon>
        <taxon>Ascomycota</taxon>
        <taxon>Pezizomycotina</taxon>
        <taxon>Sordariomycetes</taxon>
        <taxon>Hypocreomycetidae</taxon>
        <taxon>Hypocreales</taxon>
        <taxon>Ophiocordycipitaceae</taxon>
        <taxon>Ophiocordyceps</taxon>
    </lineage>
</organism>
<name>A0A2C5X815_9HYPO</name>
<dbReference type="PANTHER" id="PTHR42041">
    <property type="entry name" value="DNA ENDONUCLEASE ACTIVATOR CTP1 C-TERMINAL DOMAIN-CONTAINING PROTEIN"/>
    <property type="match status" value="1"/>
</dbReference>
<dbReference type="AlphaFoldDB" id="A0A2C5X815"/>
<gene>
    <name evidence="3" type="ORF">CDD81_1586</name>
</gene>
<dbReference type="EMBL" id="NJET01000142">
    <property type="protein sequence ID" value="PHH60539.1"/>
    <property type="molecule type" value="Genomic_DNA"/>
</dbReference>
<evidence type="ECO:0000256" key="1">
    <source>
        <dbReference type="SAM" id="Coils"/>
    </source>
</evidence>
<feature type="region of interest" description="Disordered" evidence="2">
    <location>
        <begin position="346"/>
        <end position="367"/>
    </location>
</feature>
<proteinExistence type="predicted"/>
<comment type="caution">
    <text evidence="3">The sequence shown here is derived from an EMBL/GenBank/DDBJ whole genome shotgun (WGS) entry which is preliminary data.</text>
</comment>
<dbReference type="OrthoDB" id="4495335at2759"/>
<accession>A0A2C5X815</accession>
<keyword evidence="1" id="KW-0175">Coiled coil</keyword>
<protein>
    <submittedName>
        <fullName evidence="3">Uncharacterized protein</fullName>
    </submittedName>
</protein>
<feature type="region of interest" description="Disordered" evidence="2">
    <location>
        <begin position="1"/>
        <end position="20"/>
    </location>
</feature>
<dbReference type="PANTHER" id="PTHR42041:SF1">
    <property type="entry name" value="DNA ENDONUCLEASE ACTIVATOR CTP1 C-TERMINAL DOMAIN-CONTAINING PROTEIN"/>
    <property type="match status" value="1"/>
</dbReference>
<dbReference type="STRING" id="1399860.A0A2C5X815"/>
<dbReference type="Proteomes" id="UP000226192">
    <property type="component" value="Unassembled WGS sequence"/>
</dbReference>